<dbReference type="RefSeq" id="WP_155339208.1">
    <property type="nucleotide sequence ID" value="NZ_BLAD01000064.1"/>
</dbReference>
<accession>A0A5M3W745</accession>
<evidence type="ECO:0000256" key="1">
    <source>
        <dbReference type="SAM" id="MobiDB-lite"/>
    </source>
</evidence>
<feature type="region of interest" description="Disordered" evidence="1">
    <location>
        <begin position="1"/>
        <end position="109"/>
    </location>
</feature>
<feature type="compositionally biased region" description="Low complexity" evidence="1">
    <location>
        <begin position="69"/>
        <end position="90"/>
    </location>
</feature>
<evidence type="ECO:0000313" key="3">
    <source>
        <dbReference type="Proteomes" id="UP000334990"/>
    </source>
</evidence>
<feature type="compositionally biased region" description="Gly residues" evidence="1">
    <location>
        <begin position="148"/>
        <end position="158"/>
    </location>
</feature>
<proteinExistence type="predicted"/>
<reference evidence="2 3" key="1">
    <citation type="submission" date="2019-10" db="EMBL/GenBank/DDBJ databases">
        <title>Whole genome shotgun sequence of Acrocarpospora corrugata NBRC 13972.</title>
        <authorList>
            <person name="Ichikawa N."/>
            <person name="Kimura A."/>
            <person name="Kitahashi Y."/>
            <person name="Komaki H."/>
            <person name="Oguchi A."/>
        </authorList>
    </citation>
    <scope>NUCLEOTIDE SEQUENCE [LARGE SCALE GENOMIC DNA]</scope>
    <source>
        <strain evidence="2 3">NBRC 13972</strain>
    </source>
</reference>
<dbReference type="EMBL" id="BLAD01000064">
    <property type="protein sequence ID" value="GES03021.1"/>
    <property type="molecule type" value="Genomic_DNA"/>
</dbReference>
<protein>
    <submittedName>
        <fullName evidence="2">Uncharacterized protein</fullName>
    </submittedName>
</protein>
<gene>
    <name evidence="2" type="ORF">Acor_50870</name>
</gene>
<feature type="compositionally biased region" description="Gly residues" evidence="1">
    <location>
        <begin position="55"/>
        <end position="68"/>
    </location>
</feature>
<dbReference type="AlphaFoldDB" id="A0A5M3W745"/>
<feature type="compositionally biased region" description="Gly residues" evidence="1">
    <location>
        <begin position="1"/>
        <end position="15"/>
    </location>
</feature>
<dbReference type="Proteomes" id="UP000334990">
    <property type="component" value="Unassembled WGS sequence"/>
</dbReference>
<organism evidence="2 3">
    <name type="scientific">Acrocarpospora corrugata</name>
    <dbReference type="NCBI Taxonomy" id="35763"/>
    <lineage>
        <taxon>Bacteria</taxon>
        <taxon>Bacillati</taxon>
        <taxon>Actinomycetota</taxon>
        <taxon>Actinomycetes</taxon>
        <taxon>Streptosporangiales</taxon>
        <taxon>Streptosporangiaceae</taxon>
        <taxon>Acrocarpospora</taxon>
    </lineage>
</organism>
<comment type="caution">
    <text evidence="2">The sequence shown here is derived from an EMBL/GenBank/DDBJ whole genome shotgun (WGS) entry which is preliminary data.</text>
</comment>
<evidence type="ECO:0000313" key="2">
    <source>
        <dbReference type="EMBL" id="GES03021.1"/>
    </source>
</evidence>
<keyword evidence="3" id="KW-1185">Reference proteome</keyword>
<feature type="region of interest" description="Disordered" evidence="1">
    <location>
        <begin position="135"/>
        <end position="158"/>
    </location>
</feature>
<feature type="compositionally biased region" description="Basic and acidic residues" evidence="1">
    <location>
        <begin position="26"/>
        <end position="36"/>
    </location>
</feature>
<sequence length="158" mass="14342">MGSRGSGLAGRGMRGAEGHPWSSRGQRRDHTSESKSSKPVIGARAALGGKPIAGLGSGQGVGSAGGTSAGSSAEPIAGSAAGSIESSAAGTTVGPALGEGVQTGAGLGGSIDLNGAGLAGSGICGIGTQGVGVGDGQACMPATSGPQVGSGDGEGSGP</sequence>
<name>A0A5M3W745_9ACTN</name>